<evidence type="ECO:0000256" key="4">
    <source>
        <dbReference type="ARBA" id="ARBA00023180"/>
    </source>
</evidence>
<feature type="region of interest" description="Disordered" evidence="6">
    <location>
        <begin position="588"/>
        <end position="616"/>
    </location>
</feature>
<comment type="subcellular location">
    <subcellularLocation>
        <location evidence="1">Membrane</location>
        <topology evidence="1">Single-pass type I membrane protein</topology>
    </subcellularLocation>
</comment>
<evidence type="ECO:0000313" key="8">
    <source>
        <dbReference type="EMBL" id="VDI70735.1"/>
    </source>
</evidence>
<dbReference type="Proteomes" id="UP000596742">
    <property type="component" value="Unassembled WGS sequence"/>
</dbReference>
<keyword evidence="3" id="KW-1015">Disulfide bond</keyword>
<evidence type="ECO:0000256" key="2">
    <source>
        <dbReference type="ARBA" id="ARBA00023136"/>
    </source>
</evidence>
<feature type="region of interest" description="Disordered" evidence="6">
    <location>
        <begin position="549"/>
        <end position="568"/>
    </location>
</feature>
<keyword evidence="9" id="KW-1185">Reference proteome</keyword>
<protein>
    <recommendedName>
        <fullName evidence="10">Ig-like domain-containing protein</fullName>
    </recommendedName>
</protein>
<dbReference type="AlphaFoldDB" id="A0A8B6GXY4"/>
<evidence type="ECO:0000256" key="1">
    <source>
        <dbReference type="ARBA" id="ARBA00004479"/>
    </source>
</evidence>
<dbReference type="PANTHER" id="PTHR11640">
    <property type="entry name" value="NEPHRIN"/>
    <property type="match status" value="1"/>
</dbReference>
<dbReference type="InterPro" id="IPR051275">
    <property type="entry name" value="Cell_adhesion_signaling"/>
</dbReference>
<feature type="compositionally biased region" description="Low complexity" evidence="6">
    <location>
        <begin position="601"/>
        <end position="614"/>
    </location>
</feature>
<dbReference type="GO" id="GO:0005911">
    <property type="term" value="C:cell-cell junction"/>
    <property type="evidence" value="ECO:0007669"/>
    <property type="project" value="TreeGrafter"/>
</dbReference>
<evidence type="ECO:0000256" key="6">
    <source>
        <dbReference type="SAM" id="MobiDB-lite"/>
    </source>
</evidence>
<feature type="transmembrane region" description="Helical" evidence="7">
    <location>
        <begin position="462"/>
        <end position="485"/>
    </location>
</feature>
<sequence>MNLNVKTNTARTHFSYLGKNKNKDIQIVKSNRYDTVIRPNILEFQIINVTASDEGFYWFGYYRIRTYQFELKITNLTCPSSPIERVCAIAGSSPMLKHSFDFPVYHVAFDKFPYRRRNSSRFITNQLHVDLQIYNVTREDEGFYYLDLSDSDRDAELVIVDIWFINQTEIHTIIGQAGKEMEINCSTDKAQYITALKIESNGSILAIGDNQSVSYSFIPKRTDHLTSYTCVDNTHSSIMIEVTLIIRYAPAVTLRYTNGTIECDCDGVPPVYSVYRLDRISKYGELVYSINLDNGTFIFNTDQFPYQRNGRYMCVVSNGIPDTNGKELQNSSTHVNYEGPPVFAKENKYVKIGKVIESSITMSFLVYSCPDVEEIFLQKLGRMRGEKRELNKYVLKSTLLYNELDNETEVPGYYILIESDDLDIEDFQAYIITVKNRLGASDYHFEIIKKEDCEIDQREMKYVFAICIVAAVLFSSIIIHIGFCVNRARSRVSIRSNMNEDRTYHTYDEIGTISHGSVSNVRPSETLDNQGQNLTQQHAATFSNTAYMQTSDNDSNALHANFPNDNLQQHGVTGVQERHMSLSTNETNLIDDREQSSDQKSQTSNDSDSESSQTVMVGTFGDGYENPYQTVLLDGPESHQYTQITIERNTSISSAESNCEMQILEKSLTKEGGYINLQF</sequence>
<dbReference type="GO" id="GO:0050839">
    <property type="term" value="F:cell adhesion molecule binding"/>
    <property type="evidence" value="ECO:0007669"/>
    <property type="project" value="TreeGrafter"/>
</dbReference>
<accession>A0A8B6GXY4</accession>
<evidence type="ECO:0008006" key="10">
    <source>
        <dbReference type="Google" id="ProtNLM"/>
    </source>
</evidence>
<name>A0A8B6GXY4_MYTGA</name>
<dbReference type="GO" id="GO:0098609">
    <property type="term" value="P:cell-cell adhesion"/>
    <property type="evidence" value="ECO:0007669"/>
    <property type="project" value="TreeGrafter"/>
</dbReference>
<evidence type="ECO:0000256" key="5">
    <source>
        <dbReference type="ARBA" id="ARBA00023319"/>
    </source>
</evidence>
<evidence type="ECO:0000313" key="9">
    <source>
        <dbReference type="Proteomes" id="UP000596742"/>
    </source>
</evidence>
<keyword evidence="2 7" id="KW-0472">Membrane</keyword>
<keyword evidence="7" id="KW-1133">Transmembrane helix</keyword>
<reference evidence="8" key="1">
    <citation type="submission" date="2018-11" db="EMBL/GenBank/DDBJ databases">
        <authorList>
            <person name="Alioto T."/>
            <person name="Alioto T."/>
        </authorList>
    </citation>
    <scope>NUCLEOTIDE SEQUENCE</scope>
</reference>
<keyword evidence="5" id="KW-0393">Immunoglobulin domain</keyword>
<evidence type="ECO:0000256" key="3">
    <source>
        <dbReference type="ARBA" id="ARBA00023157"/>
    </source>
</evidence>
<keyword evidence="4" id="KW-0325">Glycoprotein</keyword>
<evidence type="ECO:0000256" key="7">
    <source>
        <dbReference type="SAM" id="Phobius"/>
    </source>
</evidence>
<gene>
    <name evidence="8" type="ORF">MGAL_10B048064</name>
</gene>
<proteinExistence type="predicted"/>
<dbReference type="GO" id="GO:0005886">
    <property type="term" value="C:plasma membrane"/>
    <property type="evidence" value="ECO:0007669"/>
    <property type="project" value="TreeGrafter"/>
</dbReference>
<keyword evidence="7" id="KW-0812">Transmembrane</keyword>
<dbReference type="PANTHER" id="PTHR11640:SF164">
    <property type="entry name" value="MAM DOMAIN-CONTAINING GLYCOSYLPHOSPHATIDYLINOSITOL ANCHOR PROTEIN 1"/>
    <property type="match status" value="1"/>
</dbReference>
<dbReference type="EMBL" id="UYJE01009171">
    <property type="protein sequence ID" value="VDI70735.1"/>
    <property type="molecule type" value="Genomic_DNA"/>
</dbReference>
<comment type="caution">
    <text evidence="8">The sequence shown here is derived from an EMBL/GenBank/DDBJ whole genome shotgun (WGS) entry which is preliminary data.</text>
</comment>
<organism evidence="8 9">
    <name type="scientific">Mytilus galloprovincialis</name>
    <name type="common">Mediterranean mussel</name>
    <dbReference type="NCBI Taxonomy" id="29158"/>
    <lineage>
        <taxon>Eukaryota</taxon>
        <taxon>Metazoa</taxon>
        <taxon>Spiralia</taxon>
        <taxon>Lophotrochozoa</taxon>
        <taxon>Mollusca</taxon>
        <taxon>Bivalvia</taxon>
        <taxon>Autobranchia</taxon>
        <taxon>Pteriomorphia</taxon>
        <taxon>Mytilida</taxon>
        <taxon>Mytiloidea</taxon>
        <taxon>Mytilidae</taxon>
        <taxon>Mytilinae</taxon>
        <taxon>Mytilus</taxon>
    </lineage>
</organism>